<dbReference type="InterPro" id="IPR056507">
    <property type="entry name" value="wHTH-HSP90_Na-assoc"/>
</dbReference>
<accession>A0A9W6PMF2</accession>
<comment type="caution">
    <text evidence="2">The sequence shown here is derived from an EMBL/GenBank/DDBJ whole genome shotgun (WGS) entry which is preliminary data.</text>
</comment>
<dbReference type="Proteomes" id="UP001165143">
    <property type="component" value="Unassembled WGS sequence"/>
</dbReference>
<dbReference type="OrthoDB" id="9802640at2"/>
<feature type="domain" description="wHTH-Hsp90 Na associated" evidence="1">
    <location>
        <begin position="14"/>
        <end position="65"/>
    </location>
</feature>
<protein>
    <recommendedName>
        <fullName evidence="1">wHTH-Hsp90 Na associated domain-containing protein</fullName>
    </recommendedName>
</protein>
<dbReference type="Pfam" id="PF24410">
    <property type="entry name" value="wHTH-HSP90_Na-assoc"/>
    <property type="match status" value="1"/>
</dbReference>
<evidence type="ECO:0000313" key="3">
    <source>
        <dbReference type="Proteomes" id="UP001165143"/>
    </source>
</evidence>
<proteinExistence type="predicted"/>
<evidence type="ECO:0000313" key="2">
    <source>
        <dbReference type="EMBL" id="GLW57496.1"/>
    </source>
</evidence>
<dbReference type="RefSeq" id="WP_033254769.1">
    <property type="nucleotide sequence ID" value="NZ_BSRX01000038.1"/>
</dbReference>
<evidence type="ECO:0000259" key="1">
    <source>
        <dbReference type="Pfam" id="PF24410"/>
    </source>
</evidence>
<sequence length="88" mass="9096">MSGQARSADFGAEDGDLVLLSRRLDGTSPWLDRAEAVTVAHVLAAARTTGRSARAVAERLQLLGYDTPALAILPDAPAEDDGPGGRAP</sequence>
<dbReference type="EMBL" id="BSRX01000038">
    <property type="protein sequence ID" value="GLW57496.1"/>
    <property type="molecule type" value="Genomic_DNA"/>
</dbReference>
<name>A0A9W6PMF2_9ACTN</name>
<dbReference type="AlphaFoldDB" id="A0A9W6PMF2"/>
<reference evidence="2" key="1">
    <citation type="submission" date="2023-02" db="EMBL/GenBank/DDBJ databases">
        <title>Kitasatospora phosalacinea NBRC 14362.</title>
        <authorList>
            <person name="Ichikawa N."/>
            <person name="Sato H."/>
            <person name="Tonouchi N."/>
        </authorList>
    </citation>
    <scope>NUCLEOTIDE SEQUENCE</scope>
    <source>
        <strain evidence="2">NBRC 14362</strain>
    </source>
</reference>
<organism evidence="2 3">
    <name type="scientific">Kitasatospora phosalacinea</name>
    <dbReference type="NCBI Taxonomy" id="2065"/>
    <lineage>
        <taxon>Bacteria</taxon>
        <taxon>Bacillati</taxon>
        <taxon>Actinomycetota</taxon>
        <taxon>Actinomycetes</taxon>
        <taxon>Kitasatosporales</taxon>
        <taxon>Streptomycetaceae</taxon>
        <taxon>Kitasatospora</taxon>
    </lineage>
</organism>
<gene>
    <name evidence="2" type="ORF">Kpho01_55070</name>
</gene>